<dbReference type="Proteomes" id="UP001140562">
    <property type="component" value="Unassembled WGS sequence"/>
</dbReference>
<evidence type="ECO:0000313" key="3">
    <source>
        <dbReference type="Proteomes" id="UP001140562"/>
    </source>
</evidence>
<keyword evidence="3" id="KW-1185">Reference proteome</keyword>
<organism evidence="2 3">
    <name type="scientific">Didymella glomerata</name>
    <dbReference type="NCBI Taxonomy" id="749621"/>
    <lineage>
        <taxon>Eukaryota</taxon>
        <taxon>Fungi</taxon>
        <taxon>Dikarya</taxon>
        <taxon>Ascomycota</taxon>
        <taxon>Pezizomycotina</taxon>
        <taxon>Dothideomycetes</taxon>
        <taxon>Pleosporomycetidae</taxon>
        <taxon>Pleosporales</taxon>
        <taxon>Pleosporineae</taxon>
        <taxon>Didymellaceae</taxon>
        <taxon>Didymella</taxon>
    </lineage>
</organism>
<evidence type="ECO:0000313" key="2">
    <source>
        <dbReference type="EMBL" id="KAJ4340895.1"/>
    </source>
</evidence>
<comment type="caution">
    <text evidence="2">The sequence shown here is derived from an EMBL/GenBank/DDBJ whole genome shotgun (WGS) entry which is preliminary data.</text>
</comment>
<dbReference type="EMBL" id="JAPEUV010000014">
    <property type="protein sequence ID" value="KAJ4340895.1"/>
    <property type="molecule type" value="Genomic_DNA"/>
</dbReference>
<feature type="signal peptide" evidence="1">
    <location>
        <begin position="1"/>
        <end position="19"/>
    </location>
</feature>
<dbReference type="AlphaFoldDB" id="A0A9W9C2L1"/>
<keyword evidence="1" id="KW-0732">Signal</keyword>
<feature type="chain" id="PRO_5040956057" evidence="1">
    <location>
        <begin position="20"/>
        <end position="330"/>
    </location>
</feature>
<reference evidence="2" key="1">
    <citation type="submission" date="2022-10" db="EMBL/GenBank/DDBJ databases">
        <title>Tapping the CABI collections for fungal endophytes: first genome assemblies for Collariella, Neodidymelliopsis, Ascochyta clinopodiicola, Didymella pomorum, Didymosphaeria variabile, Neocosmospora piperis and Neocucurbitaria cava.</title>
        <authorList>
            <person name="Hill R."/>
        </authorList>
    </citation>
    <scope>NUCLEOTIDE SEQUENCE</scope>
    <source>
        <strain evidence="2">IMI 360193</strain>
    </source>
</reference>
<sequence>MHLITSISLASSLIVLTGAVPTLTERSTNFCPGQWYLSPELKCSSGFIGCVAQEKGGEVCGGQKRFSNDCWSTPGLGSFFDCSSNGFKGCSTNPRICDIKSSTSTSGSATQKPSVVPSLAPGTCRPDEGTFYNCATGFKGCSTDPTVCDPKPSNTPRTPVSSAPNTCQSWEGVFYNCANGFKGCSFDPTVCDTPSKPSTPPTAPAPSSDCPFGGSFYVCAINGFRGCSTDPTICDPKTPAAPTPADTVQPASATAKCSWQKGTHYVAPGECSSGFVGCTGSELGDIKPVCDGEKRFWGTCPPDHGIYQNCGAGGFVGCTTDIFVCDKKSF</sequence>
<proteinExistence type="predicted"/>
<evidence type="ECO:0000256" key="1">
    <source>
        <dbReference type="SAM" id="SignalP"/>
    </source>
</evidence>
<dbReference type="OrthoDB" id="3692311at2759"/>
<name>A0A9W9C2L1_9PLEO</name>
<protein>
    <submittedName>
        <fullName evidence="2">Uncharacterized protein</fullName>
    </submittedName>
</protein>
<gene>
    <name evidence="2" type="ORF">N0V87_002249</name>
</gene>
<accession>A0A9W9C2L1</accession>